<evidence type="ECO:0000313" key="3">
    <source>
        <dbReference type="Proteomes" id="UP000008792"/>
    </source>
</evidence>
<name>A0A0Q9W9W6_DROVI</name>
<dbReference type="EMBL" id="CH940649">
    <property type="protein sequence ID" value="KRF81533.1"/>
    <property type="molecule type" value="Genomic_DNA"/>
</dbReference>
<proteinExistence type="predicted"/>
<feature type="region of interest" description="Disordered" evidence="1">
    <location>
        <begin position="119"/>
        <end position="143"/>
    </location>
</feature>
<dbReference type="OrthoDB" id="7852031at2759"/>
<feature type="compositionally biased region" description="Basic and acidic residues" evidence="1">
    <location>
        <begin position="119"/>
        <end position="134"/>
    </location>
</feature>
<sequence length="608" mass="71518">METRSSLRFMHSEEEEDEDQLKRISMCFSIDISEVVQNRNNNFNNVVTPDQNGRNPGGGLFGAVEDKCNNDSSMSCAVPNKFFAESRSFLSGFDKYHRRLNATRRRSTMSFDHLSYKQDNKSLREPPYKPERYPKYNNKHTNQLPHRRNLMESYECPSRLNLNSYERNYNSANYKPNNERTHRKPKRELLQETLKEPFELGYNRERTRERDHSRKVRHEKYYEGNNNFYNAFYNCDFPTKVTDKSYKLNPSGHNEYTHNKLLNKAPYKEKRQASGYTDPNYVAAYNYYNPEPMYSPVHYGSEWDFYHNAAIPNAGKYYYPKPNRYNNYEYDYDCYEDPEMYRFPPVRRKSVDFFPNDCEIPYNILKKARKCAAMPKQRYGYPEYELCSRASAVEIPYKRMKRKYISSFDYEPELKCSDSGCDIYSMTYPQGPVKTYIEPWPPSSCQKSCHGYNPLTRPSHSQFCDVPRKCNQKSLKQKVSGFFKRSKCKSRIKCCRRHNLRYCCPVEASVCNLNRMHSKPCVDCCNSFSSISCGVRCGRYPNCPIKPSCCGTSIRKTRCAAYPTVYKNRCLKRCGDELSCMSCTNYLPKKFGRAIVSRCCFSSKSSMC</sequence>
<dbReference type="AlphaFoldDB" id="A0A0Q9W9W6"/>
<gene>
    <name evidence="2" type="primary">Dvir\GJ26017</name>
    <name evidence="2" type="ORF">Dvir_GJ26017</name>
</gene>
<keyword evidence="3" id="KW-1185">Reference proteome</keyword>
<evidence type="ECO:0000313" key="2">
    <source>
        <dbReference type="EMBL" id="KRF81533.1"/>
    </source>
</evidence>
<protein>
    <submittedName>
        <fullName evidence="2">Uncharacterized protein, isoform B</fullName>
    </submittedName>
</protein>
<accession>A0A0Q9W9W6</accession>
<dbReference type="Proteomes" id="UP000008792">
    <property type="component" value="Unassembled WGS sequence"/>
</dbReference>
<organism evidence="2 3">
    <name type="scientific">Drosophila virilis</name>
    <name type="common">Fruit fly</name>
    <dbReference type="NCBI Taxonomy" id="7244"/>
    <lineage>
        <taxon>Eukaryota</taxon>
        <taxon>Metazoa</taxon>
        <taxon>Ecdysozoa</taxon>
        <taxon>Arthropoda</taxon>
        <taxon>Hexapoda</taxon>
        <taxon>Insecta</taxon>
        <taxon>Pterygota</taxon>
        <taxon>Neoptera</taxon>
        <taxon>Endopterygota</taxon>
        <taxon>Diptera</taxon>
        <taxon>Brachycera</taxon>
        <taxon>Muscomorpha</taxon>
        <taxon>Ephydroidea</taxon>
        <taxon>Drosophilidae</taxon>
        <taxon>Drosophila</taxon>
    </lineage>
</organism>
<reference evidence="2 3" key="1">
    <citation type="journal article" date="2007" name="Nature">
        <title>Evolution of genes and genomes on the Drosophila phylogeny.</title>
        <authorList>
            <consortium name="Drosophila 12 Genomes Consortium"/>
            <person name="Clark A.G."/>
            <person name="Eisen M.B."/>
            <person name="Smith D.R."/>
            <person name="Bergman C.M."/>
            <person name="Oliver B."/>
            <person name="Markow T.A."/>
            <person name="Kaufman T.C."/>
            <person name="Kellis M."/>
            <person name="Gelbart W."/>
            <person name="Iyer V.N."/>
            <person name="Pollard D.A."/>
            <person name="Sackton T.B."/>
            <person name="Larracuente A.M."/>
            <person name="Singh N.D."/>
            <person name="Abad J.P."/>
            <person name="Abt D.N."/>
            <person name="Adryan B."/>
            <person name="Aguade M."/>
            <person name="Akashi H."/>
            <person name="Anderson W.W."/>
            <person name="Aquadro C.F."/>
            <person name="Ardell D.H."/>
            <person name="Arguello R."/>
            <person name="Artieri C.G."/>
            <person name="Barbash D.A."/>
            <person name="Barker D."/>
            <person name="Barsanti P."/>
            <person name="Batterham P."/>
            <person name="Batzoglou S."/>
            <person name="Begun D."/>
            <person name="Bhutkar A."/>
            <person name="Blanco E."/>
            <person name="Bosak S.A."/>
            <person name="Bradley R.K."/>
            <person name="Brand A.D."/>
            <person name="Brent M.R."/>
            <person name="Brooks A.N."/>
            <person name="Brown R.H."/>
            <person name="Butlin R.K."/>
            <person name="Caggese C."/>
            <person name="Calvi B.R."/>
            <person name="Bernardo de Carvalho A."/>
            <person name="Caspi A."/>
            <person name="Castrezana S."/>
            <person name="Celniker S.E."/>
            <person name="Chang J.L."/>
            <person name="Chapple C."/>
            <person name="Chatterji S."/>
            <person name="Chinwalla A."/>
            <person name="Civetta A."/>
            <person name="Clifton S.W."/>
            <person name="Comeron J.M."/>
            <person name="Costello J.C."/>
            <person name="Coyne J.A."/>
            <person name="Daub J."/>
            <person name="David R.G."/>
            <person name="Delcher A.L."/>
            <person name="Delehaunty K."/>
            <person name="Do C.B."/>
            <person name="Ebling H."/>
            <person name="Edwards K."/>
            <person name="Eickbush T."/>
            <person name="Evans J.D."/>
            <person name="Filipski A."/>
            <person name="Findeiss S."/>
            <person name="Freyhult E."/>
            <person name="Fulton L."/>
            <person name="Fulton R."/>
            <person name="Garcia A.C."/>
            <person name="Gardiner A."/>
            <person name="Garfield D.A."/>
            <person name="Garvin B.E."/>
            <person name="Gibson G."/>
            <person name="Gilbert D."/>
            <person name="Gnerre S."/>
            <person name="Godfrey J."/>
            <person name="Good R."/>
            <person name="Gotea V."/>
            <person name="Gravely B."/>
            <person name="Greenberg A.J."/>
            <person name="Griffiths-Jones S."/>
            <person name="Gross S."/>
            <person name="Guigo R."/>
            <person name="Gustafson E.A."/>
            <person name="Haerty W."/>
            <person name="Hahn M.W."/>
            <person name="Halligan D.L."/>
            <person name="Halpern A.L."/>
            <person name="Halter G.M."/>
            <person name="Han M.V."/>
            <person name="Heger A."/>
            <person name="Hillier L."/>
            <person name="Hinrichs A.S."/>
            <person name="Holmes I."/>
            <person name="Hoskins R.A."/>
            <person name="Hubisz M.J."/>
            <person name="Hultmark D."/>
            <person name="Huntley M.A."/>
            <person name="Jaffe D.B."/>
            <person name="Jagadeeshan S."/>
            <person name="Jeck W.R."/>
            <person name="Johnson J."/>
            <person name="Jones C.D."/>
            <person name="Jordan W.C."/>
            <person name="Karpen G.H."/>
            <person name="Kataoka E."/>
            <person name="Keightley P.D."/>
            <person name="Kheradpour P."/>
            <person name="Kirkness E.F."/>
            <person name="Koerich L.B."/>
            <person name="Kristiansen K."/>
            <person name="Kudrna D."/>
            <person name="Kulathinal R.J."/>
            <person name="Kumar S."/>
            <person name="Kwok R."/>
            <person name="Lander E."/>
            <person name="Langley C.H."/>
            <person name="Lapoint R."/>
            <person name="Lazzaro B.P."/>
            <person name="Lee S.J."/>
            <person name="Levesque L."/>
            <person name="Li R."/>
            <person name="Lin C.F."/>
            <person name="Lin M.F."/>
            <person name="Lindblad-Toh K."/>
            <person name="Llopart A."/>
            <person name="Long M."/>
            <person name="Low L."/>
            <person name="Lozovsky E."/>
            <person name="Lu J."/>
            <person name="Luo M."/>
            <person name="Machado C.A."/>
            <person name="Makalowski W."/>
            <person name="Marzo M."/>
            <person name="Matsuda M."/>
            <person name="Matzkin L."/>
            <person name="McAllister B."/>
            <person name="McBride C.S."/>
            <person name="McKernan B."/>
            <person name="McKernan K."/>
            <person name="Mendez-Lago M."/>
            <person name="Minx P."/>
            <person name="Mollenhauer M.U."/>
            <person name="Montooth K."/>
            <person name="Mount S.M."/>
            <person name="Mu X."/>
            <person name="Myers E."/>
            <person name="Negre B."/>
            <person name="Newfeld S."/>
            <person name="Nielsen R."/>
            <person name="Noor M.A."/>
            <person name="O'Grady P."/>
            <person name="Pachter L."/>
            <person name="Papaceit M."/>
            <person name="Parisi M.J."/>
            <person name="Parisi M."/>
            <person name="Parts L."/>
            <person name="Pedersen J.S."/>
            <person name="Pesole G."/>
            <person name="Phillippy A.M."/>
            <person name="Ponting C.P."/>
            <person name="Pop M."/>
            <person name="Porcelli D."/>
            <person name="Powell J.R."/>
            <person name="Prohaska S."/>
            <person name="Pruitt K."/>
            <person name="Puig M."/>
            <person name="Quesneville H."/>
            <person name="Ram K.R."/>
            <person name="Rand D."/>
            <person name="Rasmussen M.D."/>
            <person name="Reed L.K."/>
            <person name="Reenan R."/>
            <person name="Reily A."/>
            <person name="Remington K.A."/>
            <person name="Rieger T.T."/>
            <person name="Ritchie M.G."/>
            <person name="Robin C."/>
            <person name="Rogers Y.H."/>
            <person name="Rohde C."/>
            <person name="Rozas J."/>
            <person name="Rubenfield M.J."/>
            <person name="Ruiz A."/>
            <person name="Russo S."/>
            <person name="Salzberg S.L."/>
            <person name="Sanchez-Gracia A."/>
            <person name="Saranga D.J."/>
            <person name="Sato H."/>
            <person name="Schaeffer S.W."/>
            <person name="Schatz M.C."/>
            <person name="Schlenke T."/>
            <person name="Schwartz R."/>
            <person name="Segarra C."/>
            <person name="Singh R.S."/>
            <person name="Sirot L."/>
            <person name="Sirota M."/>
            <person name="Sisneros N.B."/>
            <person name="Smith C.D."/>
            <person name="Smith T.F."/>
            <person name="Spieth J."/>
            <person name="Stage D.E."/>
            <person name="Stark A."/>
            <person name="Stephan W."/>
            <person name="Strausberg R.L."/>
            <person name="Strempel S."/>
            <person name="Sturgill D."/>
            <person name="Sutton G."/>
            <person name="Sutton G.G."/>
            <person name="Tao W."/>
            <person name="Teichmann S."/>
            <person name="Tobari Y.N."/>
            <person name="Tomimura Y."/>
            <person name="Tsolas J.M."/>
            <person name="Valente V.L."/>
            <person name="Venter E."/>
            <person name="Venter J.C."/>
            <person name="Vicario S."/>
            <person name="Vieira F.G."/>
            <person name="Vilella A.J."/>
            <person name="Villasante A."/>
            <person name="Walenz B."/>
            <person name="Wang J."/>
            <person name="Wasserman M."/>
            <person name="Watts T."/>
            <person name="Wilson D."/>
            <person name="Wilson R.K."/>
            <person name="Wing R.A."/>
            <person name="Wolfner M.F."/>
            <person name="Wong A."/>
            <person name="Wong G.K."/>
            <person name="Wu C.I."/>
            <person name="Wu G."/>
            <person name="Yamamoto D."/>
            <person name="Yang H.P."/>
            <person name="Yang S.P."/>
            <person name="Yorke J.A."/>
            <person name="Yoshida K."/>
            <person name="Zdobnov E."/>
            <person name="Zhang P."/>
            <person name="Zhang Y."/>
            <person name="Zimin A.V."/>
            <person name="Baldwin J."/>
            <person name="Abdouelleil A."/>
            <person name="Abdulkadir J."/>
            <person name="Abebe A."/>
            <person name="Abera B."/>
            <person name="Abreu J."/>
            <person name="Acer S.C."/>
            <person name="Aftuck L."/>
            <person name="Alexander A."/>
            <person name="An P."/>
            <person name="Anderson E."/>
            <person name="Anderson S."/>
            <person name="Arachi H."/>
            <person name="Azer M."/>
            <person name="Bachantsang P."/>
            <person name="Barry A."/>
            <person name="Bayul T."/>
            <person name="Berlin A."/>
            <person name="Bessette D."/>
            <person name="Bloom T."/>
            <person name="Blye J."/>
            <person name="Boguslavskiy L."/>
            <person name="Bonnet C."/>
            <person name="Boukhgalter B."/>
            <person name="Bourzgui I."/>
            <person name="Brown A."/>
            <person name="Cahill P."/>
            <person name="Channer S."/>
            <person name="Cheshatsang Y."/>
            <person name="Chuda L."/>
            <person name="Citroen M."/>
            <person name="Collymore A."/>
            <person name="Cooke P."/>
            <person name="Costello M."/>
            <person name="D'Aco K."/>
            <person name="Daza R."/>
            <person name="De Haan G."/>
            <person name="DeGray S."/>
            <person name="DeMaso C."/>
            <person name="Dhargay N."/>
            <person name="Dooley K."/>
            <person name="Dooley E."/>
            <person name="Doricent M."/>
            <person name="Dorje P."/>
            <person name="Dorjee K."/>
            <person name="Dupes A."/>
            <person name="Elong R."/>
            <person name="Falk J."/>
            <person name="Farina A."/>
            <person name="Faro S."/>
            <person name="Ferguson D."/>
            <person name="Fisher S."/>
            <person name="Foley C.D."/>
            <person name="Franke A."/>
            <person name="Friedrich D."/>
            <person name="Gadbois L."/>
            <person name="Gearin G."/>
            <person name="Gearin C.R."/>
            <person name="Giannoukos G."/>
            <person name="Goode T."/>
            <person name="Graham J."/>
            <person name="Grandbois E."/>
            <person name="Grewal S."/>
            <person name="Gyaltsen K."/>
            <person name="Hafez N."/>
            <person name="Hagos B."/>
            <person name="Hall J."/>
            <person name="Henson C."/>
            <person name="Hollinger A."/>
            <person name="Honan T."/>
            <person name="Huard M.D."/>
            <person name="Hughes L."/>
            <person name="Hurhula B."/>
            <person name="Husby M.E."/>
            <person name="Kamat A."/>
            <person name="Kanga B."/>
            <person name="Kashin S."/>
            <person name="Khazanovich D."/>
            <person name="Kisner P."/>
            <person name="Lance K."/>
            <person name="Lara M."/>
            <person name="Lee W."/>
            <person name="Lennon N."/>
            <person name="Letendre F."/>
            <person name="LeVine R."/>
            <person name="Lipovsky A."/>
            <person name="Liu X."/>
            <person name="Liu J."/>
            <person name="Liu S."/>
            <person name="Lokyitsang T."/>
            <person name="Lokyitsang Y."/>
            <person name="Lubonja R."/>
            <person name="Lui A."/>
            <person name="MacDonald P."/>
            <person name="Magnisalis V."/>
            <person name="Maru K."/>
            <person name="Matthews C."/>
            <person name="McCusker W."/>
            <person name="McDonough S."/>
            <person name="Mehta T."/>
            <person name="Meldrim J."/>
            <person name="Meneus L."/>
            <person name="Mihai O."/>
            <person name="Mihalev A."/>
            <person name="Mihova T."/>
            <person name="Mittelman R."/>
            <person name="Mlenga V."/>
            <person name="Montmayeur A."/>
            <person name="Mulrain L."/>
            <person name="Navidi A."/>
            <person name="Naylor J."/>
            <person name="Negash T."/>
            <person name="Nguyen T."/>
            <person name="Nguyen N."/>
            <person name="Nicol R."/>
            <person name="Norbu C."/>
            <person name="Norbu N."/>
            <person name="Novod N."/>
            <person name="O'Neill B."/>
            <person name="Osman S."/>
            <person name="Markiewicz E."/>
            <person name="Oyono O.L."/>
            <person name="Patti C."/>
            <person name="Phunkhang P."/>
            <person name="Pierre F."/>
            <person name="Priest M."/>
            <person name="Raghuraman S."/>
            <person name="Rege F."/>
            <person name="Reyes R."/>
            <person name="Rise C."/>
            <person name="Rogov P."/>
            <person name="Ross K."/>
            <person name="Ryan E."/>
            <person name="Settipalli S."/>
            <person name="Shea T."/>
            <person name="Sherpa N."/>
            <person name="Shi L."/>
            <person name="Shih D."/>
            <person name="Sparrow T."/>
            <person name="Spaulding J."/>
            <person name="Stalker J."/>
            <person name="Stange-Thomann N."/>
            <person name="Stavropoulos S."/>
            <person name="Stone C."/>
            <person name="Strader C."/>
            <person name="Tesfaye S."/>
            <person name="Thomson T."/>
            <person name="Thoulutsang Y."/>
            <person name="Thoulutsang D."/>
            <person name="Topham K."/>
            <person name="Topping I."/>
            <person name="Tsamla T."/>
            <person name="Vassiliev H."/>
            <person name="Vo A."/>
            <person name="Wangchuk T."/>
            <person name="Wangdi T."/>
            <person name="Weiand M."/>
            <person name="Wilkinson J."/>
            <person name="Wilson A."/>
            <person name="Yadav S."/>
            <person name="Young G."/>
            <person name="Yu Q."/>
            <person name="Zembek L."/>
            <person name="Zhong D."/>
            <person name="Zimmer A."/>
            <person name="Zwirko Z."/>
            <person name="Jaffe D.B."/>
            <person name="Alvarez P."/>
            <person name="Brockman W."/>
            <person name="Butler J."/>
            <person name="Chin C."/>
            <person name="Gnerre S."/>
            <person name="Grabherr M."/>
            <person name="Kleber M."/>
            <person name="Mauceli E."/>
            <person name="MacCallum I."/>
        </authorList>
    </citation>
    <scope>NUCLEOTIDE SEQUENCE [LARGE SCALE GENOMIC DNA]</scope>
    <source>
        <strain evidence="3">Tucson 15010-1051.87</strain>
    </source>
</reference>
<evidence type="ECO:0000256" key="1">
    <source>
        <dbReference type="SAM" id="MobiDB-lite"/>
    </source>
</evidence>